<evidence type="ECO:0008006" key="3">
    <source>
        <dbReference type="Google" id="ProtNLM"/>
    </source>
</evidence>
<name>A0ABC9P8D4_ENTFL</name>
<proteinExistence type="predicted"/>
<gene>
    <name evidence="1" type="ORF">HMPREF9511_00802</name>
</gene>
<protein>
    <recommendedName>
        <fullName evidence="3">YcxB-like protein domain-containing protein</fullName>
    </recommendedName>
</protein>
<evidence type="ECO:0000313" key="2">
    <source>
        <dbReference type="Proteomes" id="UP000004933"/>
    </source>
</evidence>
<comment type="caution">
    <text evidence="1">The sequence shown here is derived from an EMBL/GenBank/DDBJ whole genome shotgun (WGS) entry which is preliminary data.</text>
</comment>
<sequence>MDICIFLTNSLPLLLFFNSVSYKDFIKRSDLDAFKKKLVVLRKK</sequence>
<reference evidence="1 2" key="1">
    <citation type="submission" date="2010-09" db="EMBL/GenBank/DDBJ databases">
        <authorList>
            <person name="Weinstock G."/>
            <person name="Sodergren E."/>
            <person name="Clifton S."/>
            <person name="Fulton L."/>
            <person name="Fulton B."/>
            <person name="Courtney L."/>
            <person name="Fronick C."/>
            <person name="Harrison M."/>
            <person name="Strong C."/>
            <person name="Farmer C."/>
            <person name="Delahaunty K."/>
            <person name="Markovic C."/>
            <person name="Hall O."/>
            <person name="Minx P."/>
            <person name="Tomlinson C."/>
            <person name="Mitreva M."/>
            <person name="Hou S."/>
            <person name="Chen J."/>
            <person name="Wollam A."/>
            <person name="Pepin K.H."/>
            <person name="Johnson M."/>
            <person name="Bhonagiri V."/>
            <person name="Zhang X."/>
            <person name="Suruliraj S."/>
            <person name="Warren W."/>
            <person name="Chinwalla A."/>
            <person name="Mardis E.R."/>
            <person name="Wilson R.K."/>
        </authorList>
    </citation>
    <scope>NUCLEOTIDE SEQUENCE [LARGE SCALE GENOMIC DNA]</scope>
    <source>
        <strain evidence="1 2">TX0630</strain>
    </source>
</reference>
<accession>A0ABC9P8D4</accession>
<organism evidence="1 2">
    <name type="scientific">Enterococcus faecalis TX0630</name>
    <dbReference type="NCBI Taxonomy" id="749508"/>
    <lineage>
        <taxon>Bacteria</taxon>
        <taxon>Bacillati</taxon>
        <taxon>Bacillota</taxon>
        <taxon>Bacilli</taxon>
        <taxon>Lactobacillales</taxon>
        <taxon>Enterococcaceae</taxon>
        <taxon>Enterococcus</taxon>
    </lineage>
</organism>
<dbReference type="AlphaFoldDB" id="A0ABC9P8D4"/>
<dbReference type="Proteomes" id="UP000004933">
    <property type="component" value="Unassembled WGS sequence"/>
</dbReference>
<dbReference type="EMBL" id="AEBE01000028">
    <property type="protein sequence ID" value="EFU91082.1"/>
    <property type="molecule type" value="Genomic_DNA"/>
</dbReference>
<evidence type="ECO:0000313" key="1">
    <source>
        <dbReference type="EMBL" id="EFU91082.1"/>
    </source>
</evidence>